<accession>A0A9N9A020</accession>
<evidence type="ECO:0000313" key="2">
    <source>
        <dbReference type="Proteomes" id="UP000789759"/>
    </source>
</evidence>
<reference evidence="1" key="1">
    <citation type="submission" date="2021-06" db="EMBL/GenBank/DDBJ databases">
        <authorList>
            <person name="Kallberg Y."/>
            <person name="Tangrot J."/>
            <person name="Rosling A."/>
        </authorList>
    </citation>
    <scope>NUCLEOTIDE SEQUENCE</scope>
    <source>
        <strain evidence="1">FL966</strain>
    </source>
</reference>
<comment type="caution">
    <text evidence="1">The sequence shown here is derived from an EMBL/GenBank/DDBJ whole genome shotgun (WGS) entry which is preliminary data.</text>
</comment>
<evidence type="ECO:0000313" key="1">
    <source>
        <dbReference type="EMBL" id="CAG8514606.1"/>
    </source>
</evidence>
<name>A0A9N9A020_9GLOM</name>
<sequence>MLRQFDTKLDEGKNEVSATSRQIGCSKFVLTDALSKRPRIICIPLYIINDDIYILVAEIVEHTEIYL</sequence>
<protein>
    <submittedName>
        <fullName evidence="1">25164_t:CDS:1</fullName>
    </submittedName>
</protein>
<gene>
    <name evidence="1" type="ORF">CPELLU_LOCUS3085</name>
</gene>
<dbReference type="Proteomes" id="UP000789759">
    <property type="component" value="Unassembled WGS sequence"/>
</dbReference>
<dbReference type="AlphaFoldDB" id="A0A9N9A020"/>
<organism evidence="1 2">
    <name type="scientific">Cetraspora pellucida</name>
    <dbReference type="NCBI Taxonomy" id="1433469"/>
    <lineage>
        <taxon>Eukaryota</taxon>
        <taxon>Fungi</taxon>
        <taxon>Fungi incertae sedis</taxon>
        <taxon>Mucoromycota</taxon>
        <taxon>Glomeromycotina</taxon>
        <taxon>Glomeromycetes</taxon>
        <taxon>Diversisporales</taxon>
        <taxon>Gigasporaceae</taxon>
        <taxon>Cetraspora</taxon>
    </lineage>
</organism>
<dbReference type="EMBL" id="CAJVQA010001444">
    <property type="protein sequence ID" value="CAG8514606.1"/>
    <property type="molecule type" value="Genomic_DNA"/>
</dbReference>
<proteinExistence type="predicted"/>
<keyword evidence="2" id="KW-1185">Reference proteome</keyword>